<dbReference type="AlphaFoldDB" id="A0A158RMX8"/>
<evidence type="ECO:0000313" key="2">
    <source>
        <dbReference type="Proteomes" id="UP000002210"/>
    </source>
</evidence>
<dbReference type="Proteomes" id="UP000002210">
    <property type="component" value="Chromosome"/>
</dbReference>
<dbReference type="EMBL" id="CP001407">
    <property type="protein sequence ID" value="ACO28555.1"/>
    <property type="molecule type" value="Genomic_DNA"/>
</dbReference>
<accession>A0A158RMX8</accession>
<proteinExistence type="predicted"/>
<organism evidence="1 2">
    <name type="scientific">Bacillus cereus (strain 03BB102)</name>
    <dbReference type="NCBI Taxonomy" id="572264"/>
    <lineage>
        <taxon>Bacteria</taxon>
        <taxon>Bacillati</taxon>
        <taxon>Bacillota</taxon>
        <taxon>Bacilli</taxon>
        <taxon>Bacillales</taxon>
        <taxon>Bacillaceae</taxon>
        <taxon>Bacillus</taxon>
        <taxon>Bacillus cereus group</taxon>
    </lineage>
</organism>
<dbReference type="KEGG" id="bcx:BCA_5265"/>
<reference evidence="1 2" key="1">
    <citation type="submission" date="2009-02" db="EMBL/GenBank/DDBJ databases">
        <title>Genome sequence of Bacillus cereus 03BB102.</title>
        <authorList>
            <person name="Dodson R.J."/>
            <person name="Jackson P."/>
            <person name="Munk A.C."/>
            <person name="Brettin T."/>
            <person name="Bruce D."/>
            <person name="Detter C."/>
            <person name="Tapia R."/>
            <person name="Han C."/>
            <person name="Sutton G."/>
            <person name="Sims D."/>
        </authorList>
    </citation>
    <scope>NUCLEOTIDE SEQUENCE [LARGE SCALE GENOMIC DNA]</scope>
    <source>
        <strain evidence="1 2">03BB102</strain>
    </source>
</reference>
<evidence type="ECO:0000313" key="1">
    <source>
        <dbReference type="EMBL" id="ACO28555.1"/>
    </source>
</evidence>
<sequence length="61" mass="6922">MISIEVVASIITARVGDFIRKRKEEGGVKILREEKKIKLGDRSHHVNVEKRALNIALQLSK</sequence>
<protein>
    <submittedName>
        <fullName evidence="1">Uncharacterized protein</fullName>
    </submittedName>
</protein>
<name>A0A158RMX8_BACC3</name>
<gene>
    <name evidence="1" type="ordered locus">BCA_5265</name>
</gene>